<dbReference type="PROSITE" id="PS50850">
    <property type="entry name" value="MFS"/>
    <property type="match status" value="1"/>
</dbReference>
<feature type="compositionally biased region" description="Basic and acidic residues" evidence="6">
    <location>
        <begin position="31"/>
        <end position="40"/>
    </location>
</feature>
<dbReference type="InterPro" id="IPR036259">
    <property type="entry name" value="MFS_trans_sf"/>
</dbReference>
<dbReference type="GO" id="GO:0005351">
    <property type="term" value="F:carbohydrate:proton symporter activity"/>
    <property type="evidence" value="ECO:0007669"/>
    <property type="project" value="TreeGrafter"/>
</dbReference>
<evidence type="ECO:0000256" key="4">
    <source>
        <dbReference type="ARBA" id="ARBA00022989"/>
    </source>
</evidence>
<dbReference type="Gene3D" id="1.20.1250.20">
    <property type="entry name" value="MFS general substrate transporter like domains"/>
    <property type="match status" value="1"/>
</dbReference>
<dbReference type="Proteomes" id="UP000177622">
    <property type="component" value="Unassembled WGS sequence"/>
</dbReference>
<dbReference type="OrthoDB" id="4540492at2759"/>
<dbReference type="EMBL" id="LXJU01000016">
    <property type="protein sequence ID" value="OGE50501.1"/>
    <property type="molecule type" value="Genomic_DNA"/>
</dbReference>
<feature type="domain" description="Major facilitator superfamily (MFS) profile" evidence="8">
    <location>
        <begin position="88"/>
        <end position="290"/>
    </location>
</feature>
<keyword evidence="4 7" id="KW-1133">Transmembrane helix</keyword>
<feature type="compositionally biased region" description="Acidic residues" evidence="6">
    <location>
        <begin position="41"/>
        <end position="50"/>
    </location>
</feature>
<evidence type="ECO:0000256" key="3">
    <source>
        <dbReference type="ARBA" id="ARBA00022692"/>
    </source>
</evidence>
<comment type="similarity">
    <text evidence="2">Belongs to the major facilitator superfamily. Sugar transporter (TC 2.A.1.1) family.</text>
</comment>
<dbReference type="GO" id="GO:0016020">
    <property type="term" value="C:membrane"/>
    <property type="evidence" value="ECO:0007669"/>
    <property type="project" value="UniProtKB-SubCell"/>
</dbReference>
<name>A0A1F5LC50_PENAI</name>
<comment type="subcellular location">
    <subcellularLocation>
        <location evidence="1">Membrane</location>
        <topology evidence="1">Multi-pass membrane protein</topology>
    </subcellularLocation>
</comment>
<evidence type="ECO:0000256" key="2">
    <source>
        <dbReference type="ARBA" id="ARBA00010992"/>
    </source>
</evidence>
<dbReference type="InterPro" id="IPR005828">
    <property type="entry name" value="MFS_sugar_transport-like"/>
</dbReference>
<evidence type="ECO:0000256" key="6">
    <source>
        <dbReference type="SAM" id="MobiDB-lite"/>
    </source>
</evidence>
<dbReference type="InterPro" id="IPR020846">
    <property type="entry name" value="MFS_dom"/>
</dbReference>
<comment type="caution">
    <text evidence="9">The sequence shown here is derived from an EMBL/GenBank/DDBJ whole genome shotgun (WGS) entry which is preliminary data.</text>
</comment>
<evidence type="ECO:0000313" key="10">
    <source>
        <dbReference type="Proteomes" id="UP000177622"/>
    </source>
</evidence>
<dbReference type="PROSITE" id="PS00217">
    <property type="entry name" value="SUGAR_TRANSPORT_2"/>
    <property type="match status" value="1"/>
</dbReference>
<dbReference type="RefSeq" id="XP_022485949.1">
    <property type="nucleotide sequence ID" value="XM_022633944.1"/>
</dbReference>
<evidence type="ECO:0000313" key="9">
    <source>
        <dbReference type="EMBL" id="OGE50501.1"/>
    </source>
</evidence>
<dbReference type="AlphaFoldDB" id="A0A1F5LC50"/>
<dbReference type="InterPro" id="IPR005829">
    <property type="entry name" value="Sugar_transporter_CS"/>
</dbReference>
<dbReference type="Pfam" id="PF00083">
    <property type="entry name" value="Sugar_tr"/>
    <property type="match status" value="1"/>
</dbReference>
<reference evidence="9 10" key="1">
    <citation type="journal article" date="2016" name="Sci. Rep.">
        <title>Penicillium arizonense, a new, genome sequenced fungal species, reveals a high chemical diversity in secreted metabolites.</title>
        <authorList>
            <person name="Grijseels S."/>
            <person name="Nielsen J.C."/>
            <person name="Randelovic M."/>
            <person name="Nielsen J."/>
            <person name="Nielsen K.F."/>
            <person name="Workman M."/>
            <person name="Frisvad J.C."/>
        </authorList>
    </citation>
    <scope>NUCLEOTIDE SEQUENCE [LARGE SCALE GENOMIC DNA]</scope>
    <source>
        <strain evidence="9 10">CBS 141311</strain>
    </source>
</reference>
<gene>
    <name evidence="9" type="ORF">PENARI_c016G00292</name>
</gene>
<dbReference type="GeneID" id="34578678"/>
<sequence length="290" mass="32474">MFMCTLKSDVEEEQFNFMKEYISIEEIEVANEERDTHTQDDLDPISDNEEDDQFNEVDRLGVVVHGHPPTQPSLLLTQVRGPTADNEDYLGKLKGRLKYYYPVQLWDMTGSLLNGLNTLPSYQQYFDLNTSTMALSTGSTWIGNLVASIVCAKVPDYIGRKKTLVFGSLLSIIAVILQTASQNYAMIVTTRILLGLSAGTTSIAGPVYYPETLPPKWRGLSLCLIYDFWYVGGLIAAGVTYATASMDSSWAWRLPTALQGVFTLLILILLPFITKSPRWLAFASREEESR</sequence>
<feature type="transmembrane region" description="Helical" evidence="7">
    <location>
        <begin position="221"/>
        <end position="244"/>
    </location>
</feature>
<proteinExistence type="inferred from homology"/>
<feature type="transmembrane region" description="Helical" evidence="7">
    <location>
        <begin position="250"/>
        <end position="273"/>
    </location>
</feature>
<keyword evidence="5 7" id="KW-0472">Membrane</keyword>
<keyword evidence="3 7" id="KW-0812">Transmembrane</keyword>
<dbReference type="PANTHER" id="PTHR48022">
    <property type="entry name" value="PLASTIDIC GLUCOSE TRANSPORTER 4"/>
    <property type="match status" value="1"/>
</dbReference>
<evidence type="ECO:0000256" key="5">
    <source>
        <dbReference type="ARBA" id="ARBA00023136"/>
    </source>
</evidence>
<feature type="transmembrane region" description="Helical" evidence="7">
    <location>
        <begin position="163"/>
        <end position="180"/>
    </location>
</feature>
<keyword evidence="10" id="KW-1185">Reference proteome</keyword>
<evidence type="ECO:0000259" key="8">
    <source>
        <dbReference type="PROSITE" id="PS50850"/>
    </source>
</evidence>
<feature type="transmembrane region" description="Helical" evidence="7">
    <location>
        <begin position="192"/>
        <end position="209"/>
    </location>
</feature>
<organism evidence="9 10">
    <name type="scientific">Penicillium arizonense</name>
    <dbReference type="NCBI Taxonomy" id="1835702"/>
    <lineage>
        <taxon>Eukaryota</taxon>
        <taxon>Fungi</taxon>
        <taxon>Dikarya</taxon>
        <taxon>Ascomycota</taxon>
        <taxon>Pezizomycotina</taxon>
        <taxon>Eurotiomycetes</taxon>
        <taxon>Eurotiomycetidae</taxon>
        <taxon>Eurotiales</taxon>
        <taxon>Aspergillaceae</taxon>
        <taxon>Penicillium</taxon>
    </lineage>
</organism>
<dbReference type="SUPFAM" id="SSF103473">
    <property type="entry name" value="MFS general substrate transporter"/>
    <property type="match status" value="1"/>
</dbReference>
<dbReference type="PANTHER" id="PTHR48022:SF31">
    <property type="entry name" value="HEXOSE TRANSPORTER"/>
    <property type="match status" value="1"/>
</dbReference>
<evidence type="ECO:0000256" key="7">
    <source>
        <dbReference type="SAM" id="Phobius"/>
    </source>
</evidence>
<protein>
    <recommendedName>
        <fullName evidence="8">Major facilitator superfamily (MFS) profile domain-containing protein</fullName>
    </recommendedName>
</protein>
<evidence type="ECO:0000256" key="1">
    <source>
        <dbReference type="ARBA" id="ARBA00004141"/>
    </source>
</evidence>
<accession>A0A1F5LC50</accession>
<dbReference type="InterPro" id="IPR050360">
    <property type="entry name" value="MFS_Sugar_Transporters"/>
</dbReference>
<feature type="region of interest" description="Disordered" evidence="6">
    <location>
        <begin position="31"/>
        <end position="50"/>
    </location>
</feature>